<dbReference type="InterPro" id="IPR002491">
    <property type="entry name" value="ABC_transptr_periplasmic_BD"/>
</dbReference>
<keyword evidence="2" id="KW-0812">Transmembrane</keyword>
<dbReference type="SUPFAM" id="SSF53807">
    <property type="entry name" value="Helical backbone' metal receptor"/>
    <property type="match status" value="1"/>
</dbReference>
<reference evidence="4 5" key="1">
    <citation type="submission" date="2024-11" db="EMBL/GenBank/DDBJ databases">
        <authorList>
            <person name="Heng Y.C."/>
            <person name="Lim A.C.H."/>
            <person name="Lee J.K.Y."/>
            <person name="Kittelmann S."/>
        </authorList>
    </citation>
    <scope>NUCLEOTIDE SEQUENCE [LARGE SCALE GENOMIC DNA]</scope>
    <source>
        <strain evidence="4 5">WILCCON 0269</strain>
    </source>
</reference>
<organism evidence="4 5">
    <name type="scientific">Candidatus Clostridium eludens</name>
    <dbReference type="NCBI Taxonomy" id="3381663"/>
    <lineage>
        <taxon>Bacteria</taxon>
        <taxon>Bacillati</taxon>
        <taxon>Bacillota</taxon>
        <taxon>Clostridia</taxon>
        <taxon>Eubacteriales</taxon>
        <taxon>Clostridiaceae</taxon>
        <taxon>Clostridium</taxon>
    </lineage>
</organism>
<evidence type="ECO:0000313" key="5">
    <source>
        <dbReference type="Proteomes" id="UP001623660"/>
    </source>
</evidence>
<comment type="similarity">
    <text evidence="1">Belongs to the bacterial solute-binding protein 8 family.</text>
</comment>
<keyword evidence="2" id="KW-0472">Membrane</keyword>
<dbReference type="Proteomes" id="UP001623660">
    <property type="component" value="Unassembled WGS sequence"/>
</dbReference>
<protein>
    <submittedName>
        <fullName evidence="4">ABC transporter substrate-binding protein</fullName>
    </submittedName>
</protein>
<dbReference type="InterPro" id="IPR050902">
    <property type="entry name" value="ABC_Transporter_SBP"/>
</dbReference>
<dbReference type="PROSITE" id="PS50983">
    <property type="entry name" value="FE_B12_PBP"/>
    <property type="match status" value="1"/>
</dbReference>
<keyword evidence="5" id="KW-1185">Reference proteome</keyword>
<dbReference type="PANTHER" id="PTHR30535:SF34">
    <property type="entry name" value="MOLYBDATE-BINDING PROTEIN MOLA"/>
    <property type="match status" value="1"/>
</dbReference>
<gene>
    <name evidence="4" type="ORF">ACJDU8_15420</name>
</gene>
<dbReference type="PANTHER" id="PTHR30535">
    <property type="entry name" value="VITAMIN B12-BINDING PROTEIN"/>
    <property type="match status" value="1"/>
</dbReference>
<dbReference type="PROSITE" id="PS51257">
    <property type="entry name" value="PROKAR_LIPOPROTEIN"/>
    <property type="match status" value="1"/>
</dbReference>
<feature type="domain" description="Fe/B12 periplasmic-binding" evidence="3">
    <location>
        <begin position="63"/>
        <end position="361"/>
    </location>
</feature>
<evidence type="ECO:0000256" key="2">
    <source>
        <dbReference type="SAM" id="Phobius"/>
    </source>
</evidence>
<dbReference type="EMBL" id="JBJHZX010000023">
    <property type="protein sequence ID" value="MFL0196939.1"/>
    <property type="molecule type" value="Genomic_DNA"/>
</dbReference>
<name>A0ABW8SLL3_9CLOT</name>
<dbReference type="Pfam" id="PF01497">
    <property type="entry name" value="Peripla_BP_2"/>
    <property type="match status" value="1"/>
</dbReference>
<proteinExistence type="inferred from homology"/>
<sequence length="389" mass="42988">MKANKKIKFKSVLTLIITILIIFITGCTNTVQNESNTTSSSTKYATYKDLAGRTVKISTNIKRIVLLRSRDIYELSSILGDETQEKIVGWGPDLKKKDNDGYNKFIKAFPKLKNIADTGDVQSDAVNIEKIMSLEPDLIVADQYMLSSFQSVKKLIGTGLPVVCIDESTDPLATPQKGIRLLGKILGKESRANEIADYADKQVSIVYKKIASINGTEPSVYLECGDGGPGTFSVTYAGANDQSWGTVLSKLKVKNIADGVVTGMNTINPEQVISKNPDIIVITGQNWTPTPDSMHLGFYANKSDSIKLLQAYTTRSGWSDLSAVKNGRVYSVFHNLSMHVFDFYGLQVLAKDFYPNEFKDLNPDKNMSNFFEKFMPISYSGIFSVELGK</sequence>
<feature type="transmembrane region" description="Helical" evidence="2">
    <location>
        <begin position="12"/>
        <end position="31"/>
    </location>
</feature>
<dbReference type="Gene3D" id="3.40.50.1980">
    <property type="entry name" value="Nitrogenase molybdenum iron protein domain"/>
    <property type="match status" value="2"/>
</dbReference>
<accession>A0ABW8SLL3</accession>
<evidence type="ECO:0000256" key="1">
    <source>
        <dbReference type="ARBA" id="ARBA00008814"/>
    </source>
</evidence>
<dbReference type="RefSeq" id="WP_406793043.1">
    <property type="nucleotide sequence ID" value="NZ_JBJHZX010000023.1"/>
</dbReference>
<evidence type="ECO:0000313" key="4">
    <source>
        <dbReference type="EMBL" id="MFL0196939.1"/>
    </source>
</evidence>
<keyword evidence="2" id="KW-1133">Transmembrane helix</keyword>
<evidence type="ECO:0000259" key="3">
    <source>
        <dbReference type="PROSITE" id="PS50983"/>
    </source>
</evidence>
<comment type="caution">
    <text evidence="4">The sequence shown here is derived from an EMBL/GenBank/DDBJ whole genome shotgun (WGS) entry which is preliminary data.</text>
</comment>